<organism evidence="4 5">
    <name type="scientific">Hohenbuehelia grisea</name>
    <dbReference type="NCBI Taxonomy" id="104357"/>
    <lineage>
        <taxon>Eukaryota</taxon>
        <taxon>Fungi</taxon>
        <taxon>Dikarya</taxon>
        <taxon>Basidiomycota</taxon>
        <taxon>Agaricomycotina</taxon>
        <taxon>Agaricomycetes</taxon>
        <taxon>Agaricomycetidae</taxon>
        <taxon>Agaricales</taxon>
        <taxon>Pleurotineae</taxon>
        <taxon>Pleurotaceae</taxon>
        <taxon>Hohenbuehelia</taxon>
    </lineage>
</organism>
<feature type="chain" id="PRO_5046224178" description="Transmembrane protein" evidence="3">
    <location>
        <begin position="43"/>
        <end position="346"/>
    </location>
</feature>
<feature type="compositionally biased region" description="Low complexity" evidence="1">
    <location>
        <begin position="196"/>
        <end position="207"/>
    </location>
</feature>
<dbReference type="Gene3D" id="1.20.5.510">
    <property type="entry name" value="Single helix bin"/>
    <property type="match status" value="1"/>
</dbReference>
<evidence type="ECO:0000256" key="1">
    <source>
        <dbReference type="SAM" id="MobiDB-lite"/>
    </source>
</evidence>
<dbReference type="EMBL" id="JASNQZ010000015">
    <property type="protein sequence ID" value="KAL0946688.1"/>
    <property type="molecule type" value="Genomic_DNA"/>
</dbReference>
<feature type="transmembrane region" description="Helical" evidence="2">
    <location>
        <begin position="227"/>
        <end position="250"/>
    </location>
</feature>
<keyword evidence="2" id="KW-0812">Transmembrane</keyword>
<sequence>MYAERSFRRCAFTGCYPHAARTMQQGLLLFWAVLYNVCFVDAQATNAVCAASFGWASNSLNQSPCLVAAYLQSACIPNFSVPALPSGNHYFGPPPGGVNECSCSSVVYSLISACGACQNRTWADWGTWRTNCGAEVTNVGRFPRDIPGGTAVPGWAFMNISTTNNTFFPAVAQALVGTPEATGSAKPTAAPSPENTTPQTTLSTLPSISAAPSRSGATSTSHSNAGAIAGGIVGGLAVIAIIAILAWWIITRRKTRIRSADFTMARPAPFPDSPSETPMKEAYVSNPPGIPVIHVSSPEPLTSSDSLNYTSSTPAPSTIYTTHEGQKYPTGHEPTHRGYSGAPEIC</sequence>
<keyword evidence="2" id="KW-0472">Membrane</keyword>
<dbReference type="Proteomes" id="UP001556367">
    <property type="component" value="Unassembled WGS sequence"/>
</dbReference>
<gene>
    <name evidence="4" type="ORF">HGRIS_012875</name>
</gene>
<keyword evidence="2" id="KW-1133">Transmembrane helix</keyword>
<feature type="signal peptide" evidence="3">
    <location>
        <begin position="1"/>
        <end position="42"/>
    </location>
</feature>
<evidence type="ECO:0000313" key="5">
    <source>
        <dbReference type="Proteomes" id="UP001556367"/>
    </source>
</evidence>
<feature type="region of interest" description="Disordered" evidence="1">
    <location>
        <begin position="179"/>
        <end position="222"/>
    </location>
</feature>
<feature type="compositionally biased region" description="Polar residues" evidence="1">
    <location>
        <begin position="301"/>
        <end position="323"/>
    </location>
</feature>
<evidence type="ECO:0000313" key="4">
    <source>
        <dbReference type="EMBL" id="KAL0946688.1"/>
    </source>
</evidence>
<proteinExistence type="predicted"/>
<keyword evidence="3" id="KW-0732">Signal</keyword>
<protein>
    <recommendedName>
        <fullName evidence="6">Transmembrane protein</fullName>
    </recommendedName>
</protein>
<name>A0ABR3ITT0_9AGAR</name>
<feature type="region of interest" description="Disordered" evidence="1">
    <location>
        <begin position="301"/>
        <end position="346"/>
    </location>
</feature>
<reference evidence="5" key="1">
    <citation type="submission" date="2024-06" db="EMBL/GenBank/DDBJ databases">
        <title>Multi-omics analyses provide insights into the biosynthesis of the anticancer antibiotic pleurotin in Hohenbuehelia grisea.</title>
        <authorList>
            <person name="Weaver J.A."/>
            <person name="Alberti F."/>
        </authorList>
    </citation>
    <scope>NUCLEOTIDE SEQUENCE [LARGE SCALE GENOMIC DNA]</scope>
    <source>
        <strain evidence="5">T-177</strain>
    </source>
</reference>
<evidence type="ECO:0008006" key="6">
    <source>
        <dbReference type="Google" id="ProtNLM"/>
    </source>
</evidence>
<feature type="compositionally biased region" description="Polar residues" evidence="1">
    <location>
        <begin position="210"/>
        <end position="222"/>
    </location>
</feature>
<evidence type="ECO:0000256" key="3">
    <source>
        <dbReference type="SAM" id="SignalP"/>
    </source>
</evidence>
<evidence type="ECO:0000256" key="2">
    <source>
        <dbReference type="SAM" id="Phobius"/>
    </source>
</evidence>
<accession>A0ABR3ITT0</accession>
<comment type="caution">
    <text evidence="4">The sequence shown here is derived from an EMBL/GenBank/DDBJ whole genome shotgun (WGS) entry which is preliminary data.</text>
</comment>
<keyword evidence="5" id="KW-1185">Reference proteome</keyword>